<evidence type="ECO:0008006" key="3">
    <source>
        <dbReference type="Google" id="ProtNLM"/>
    </source>
</evidence>
<dbReference type="OrthoDB" id="1809798at2"/>
<protein>
    <recommendedName>
        <fullName evidence="3">DUF2007 domain-containing protein</fullName>
    </recommendedName>
</protein>
<evidence type="ECO:0000313" key="1">
    <source>
        <dbReference type="EMBL" id="KTE91094.1"/>
    </source>
</evidence>
<dbReference type="EMBL" id="LOCK01000028">
    <property type="protein sequence ID" value="KTE91094.1"/>
    <property type="molecule type" value="Genomic_DNA"/>
</dbReference>
<gene>
    <name evidence="1" type="ORF">AT727_05705</name>
</gene>
<proteinExistence type="predicted"/>
<dbReference type="AlphaFoldDB" id="A0A0W1JHX5"/>
<accession>A0A0W1JHX5</accession>
<organism evidence="1 2">
    <name type="scientific">Desulfitobacterium hafniense</name>
    <name type="common">Desulfitobacterium frappieri</name>
    <dbReference type="NCBI Taxonomy" id="49338"/>
    <lineage>
        <taxon>Bacteria</taxon>
        <taxon>Bacillati</taxon>
        <taxon>Bacillota</taxon>
        <taxon>Clostridia</taxon>
        <taxon>Eubacteriales</taxon>
        <taxon>Desulfitobacteriaceae</taxon>
        <taxon>Desulfitobacterium</taxon>
    </lineage>
</organism>
<name>A0A0W1JHX5_DESHA</name>
<evidence type="ECO:0000313" key="2">
    <source>
        <dbReference type="Proteomes" id="UP000054623"/>
    </source>
</evidence>
<sequence>MNRWVFLTNVTTEVEADIVIGLLEQGHIPAQKAYPGLGNLKAAYGIVNGVEIYVSEDCLKHAKEILAAEGAGNAPNDASDPDVESDH</sequence>
<reference evidence="1 2" key="1">
    <citation type="submission" date="2015-12" db="EMBL/GenBank/DDBJ databases">
        <title>Draft Genome Sequence of Desulfitobacterium hafniense Strain DH, a Sulfate-reducing Bacterium Isolated from Paddy Soils.</title>
        <authorList>
            <person name="Bao P."/>
            <person name="Zhang X."/>
            <person name="Li G."/>
        </authorList>
    </citation>
    <scope>NUCLEOTIDE SEQUENCE [LARGE SCALE GENOMIC DNA]</scope>
    <source>
        <strain evidence="1 2">DH</strain>
    </source>
</reference>
<comment type="caution">
    <text evidence="1">The sequence shown here is derived from an EMBL/GenBank/DDBJ whole genome shotgun (WGS) entry which is preliminary data.</text>
</comment>
<dbReference type="RefSeq" id="WP_058491394.1">
    <property type="nucleotide sequence ID" value="NZ_LOCK01000028.1"/>
</dbReference>
<dbReference type="Proteomes" id="UP000054623">
    <property type="component" value="Unassembled WGS sequence"/>
</dbReference>